<feature type="chain" id="PRO_5046509029" description="DnrO protein" evidence="1">
    <location>
        <begin position="30"/>
        <end position="161"/>
    </location>
</feature>
<keyword evidence="3" id="KW-1185">Reference proteome</keyword>
<keyword evidence="1" id="KW-0732">Signal</keyword>
<dbReference type="Proteomes" id="UP001241056">
    <property type="component" value="Unassembled WGS sequence"/>
</dbReference>
<reference evidence="2 3" key="1">
    <citation type="submission" date="2023-06" db="EMBL/GenBank/DDBJ databases">
        <title>Thiopseudomonas sp. CY1220 draft genome sequence.</title>
        <authorList>
            <person name="Zhao G."/>
            <person name="An M."/>
        </authorList>
    </citation>
    <scope>NUCLEOTIDE SEQUENCE [LARGE SCALE GENOMIC DNA]</scope>
    <source>
        <strain evidence="2 3">CY1220</strain>
    </source>
</reference>
<evidence type="ECO:0000256" key="1">
    <source>
        <dbReference type="SAM" id="SignalP"/>
    </source>
</evidence>
<feature type="signal peptide" evidence="1">
    <location>
        <begin position="1"/>
        <end position="29"/>
    </location>
</feature>
<gene>
    <name evidence="2" type="ORF">QEZ41_10775</name>
</gene>
<proteinExistence type="predicted"/>
<evidence type="ECO:0008006" key="4">
    <source>
        <dbReference type="Google" id="ProtNLM"/>
    </source>
</evidence>
<organism evidence="2 3">
    <name type="scientific">Thiopseudomonas acetoxidans</name>
    <dbReference type="NCBI Taxonomy" id="3041622"/>
    <lineage>
        <taxon>Bacteria</taxon>
        <taxon>Pseudomonadati</taxon>
        <taxon>Pseudomonadota</taxon>
        <taxon>Gammaproteobacteria</taxon>
        <taxon>Pseudomonadales</taxon>
        <taxon>Pseudomonadaceae</taxon>
        <taxon>Thiopseudomonas</taxon>
    </lineage>
</organism>
<dbReference type="EMBL" id="JAUCDY010000015">
    <property type="protein sequence ID" value="MDM7858747.1"/>
    <property type="molecule type" value="Genomic_DNA"/>
</dbReference>
<protein>
    <recommendedName>
        <fullName evidence="4">DnrO protein</fullName>
    </recommendedName>
</protein>
<name>A0ABT7SRC3_9GAMM</name>
<evidence type="ECO:0000313" key="2">
    <source>
        <dbReference type="EMBL" id="MDM7858747.1"/>
    </source>
</evidence>
<dbReference type="RefSeq" id="WP_289411572.1">
    <property type="nucleotide sequence ID" value="NZ_JAUCDY010000015.1"/>
</dbReference>
<sequence>MAIKSNLFKFAAATGLALSLGSVSVLTMAAEDEHNHSQAVTELQLNNGSKWGIDAPLSQAMGKISHAVSAEVKSIHADKLTQEKYVALAGVINNQVAYMIENCELEPAADAQLHIIIHDLMDGSAAMENQVQARDGAVKVINALDNYANYFDDPKFQSVAH</sequence>
<accession>A0ABT7SRC3</accession>
<comment type="caution">
    <text evidence="2">The sequence shown here is derived from an EMBL/GenBank/DDBJ whole genome shotgun (WGS) entry which is preliminary data.</text>
</comment>
<evidence type="ECO:0000313" key="3">
    <source>
        <dbReference type="Proteomes" id="UP001241056"/>
    </source>
</evidence>